<proteinExistence type="predicted"/>
<reference evidence="2 3" key="1">
    <citation type="submission" date="2014-02" db="EMBL/GenBank/DDBJ databases">
        <title>Comparative genomics and transcriptomics to identify genetic mechanisms underlying the emergence of carbapenem resistant Acinetobacter baumannii (CRAb).</title>
        <authorList>
            <person name="Harris A.D."/>
            <person name="Johnson K.J."/>
            <person name="George J."/>
            <person name="Shefchek K."/>
            <person name="Daugherty S.C."/>
            <person name="Parankush S."/>
            <person name="Sadzewicz L."/>
            <person name="Tallon L."/>
            <person name="Sengamalay N."/>
            <person name="Hazen T.H."/>
            <person name="Rasko D.A."/>
        </authorList>
    </citation>
    <scope>NUCLEOTIDE SEQUENCE [LARGE SCALE GENOMIC DNA]</scope>
    <source>
        <strain evidence="2 3">1295743</strain>
    </source>
</reference>
<gene>
    <name evidence="2" type="ORF">J512_2465</name>
</gene>
<sequence>MNLALHKKPPLGGFLLRIDKDTNYNFILLIIEKLIIIFYLLFLLWLTHQRRGISHVEST</sequence>
<evidence type="ECO:0000313" key="2">
    <source>
        <dbReference type="EMBL" id="EXB05143.1"/>
    </source>
</evidence>
<dbReference type="PATRIC" id="fig|1310613.3.peg.2369"/>
<protein>
    <submittedName>
        <fullName evidence="2">Uncharacterized protein</fullName>
    </submittedName>
</protein>
<dbReference type="Proteomes" id="UP000020595">
    <property type="component" value="Unassembled WGS sequence"/>
</dbReference>
<keyword evidence="1" id="KW-1133">Transmembrane helix</keyword>
<dbReference type="AlphaFoldDB" id="A0A009IMW6"/>
<keyword evidence="1" id="KW-0472">Membrane</keyword>
<dbReference type="EMBL" id="JEWH01000031">
    <property type="protein sequence ID" value="EXB05143.1"/>
    <property type="molecule type" value="Genomic_DNA"/>
</dbReference>
<evidence type="ECO:0000313" key="3">
    <source>
        <dbReference type="Proteomes" id="UP000020595"/>
    </source>
</evidence>
<keyword evidence="1" id="KW-0812">Transmembrane</keyword>
<accession>A0A009IMW6</accession>
<evidence type="ECO:0000256" key="1">
    <source>
        <dbReference type="SAM" id="Phobius"/>
    </source>
</evidence>
<organism evidence="2 3">
    <name type="scientific">Acinetobacter baumannii (strain 1295743)</name>
    <dbReference type="NCBI Taxonomy" id="1310613"/>
    <lineage>
        <taxon>Bacteria</taxon>
        <taxon>Pseudomonadati</taxon>
        <taxon>Pseudomonadota</taxon>
        <taxon>Gammaproteobacteria</taxon>
        <taxon>Moraxellales</taxon>
        <taxon>Moraxellaceae</taxon>
        <taxon>Acinetobacter</taxon>
        <taxon>Acinetobacter calcoaceticus/baumannii complex</taxon>
    </lineage>
</organism>
<feature type="transmembrane region" description="Helical" evidence="1">
    <location>
        <begin position="24"/>
        <end position="46"/>
    </location>
</feature>
<name>A0A009IMW6_ACIB9</name>
<comment type="caution">
    <text evidence="2">The sequence shown here is derived from an EMBL/GenBank/DDBJ whole genome shotgun (WGS) entry which is preliminary data.</text>
</comment>